<reference evidence="1" key="1">
    <citation type="submission" date="2020-03" db="EMBL/GenBank/DDBJ databases">
        <title>Draft Genome Sequence of Cylindrodendrum hubeiense.</title>
        <authorList>
            <person name="Buettner E."/>
            <person name="Kellner H."/>
        </authorList>
    </citation>
    <scope>NUCLEOTIDE SEQUENCE</scope>
    <source>
        <strain evidence="1">IHI 201604</strain>
    </source>
</reference>
<dbReference type="Proteomes" id="UP000722485">
    <property type="component" value="Unassembled WGS sequence"/>
</dbReference>
<comment type="caution">
    <text evidence="1">The sequence shown here is derived from an EMBL/GenBank/DDBJ whole genome shotgun (WGS) entry which is preliminary data.</text>
</comment>
<dbReference type="AlphaFoldDB" id="A0A9P5HAS2"/>
<evidence type="ECO:0000313" key="1">
    <source>
        <dbReference type="EMBL" id="KAF7553670.1"/>
    </source>
</evidence>
<accession>A0A9P5HAS2</accession>
<protein>
    <submittedName>
        <fullName evidence="1">Uncharacterized protein</fullName>
    </submittedName>
</protein>
<sequence>MAGLKEQVLDARYIIESKLIALLVELFPAGDYEWEVRSAVPTPKKNLANLEAITQADKQAYILRVPRPLTPVKQSSQ</sequence>
<name>A0A9P5HAS2_9HYPO</name>
<gene>
    <name evidence="1" type="ORF">G7Z17_g3471</name>
</gene>
<keyword evidence="2" id="KW-1185">Reference proteome</keyword>
<evidence type="ECO:0000313" key="2">
    <source>
        <dbReference type="Proteomes" id="UP000722485"/>
    </source>
</evidence>
<proteinExistence type="predicted"/>
<dbReference type="EMBL" id="JAANBB010000042">
    <property type="protein sequence ID" value="KAF7553670.1"/>
    <property type="molecule type" value="Genomic_DNA"/>
</dbReference>
<organism evidence="1 2">
    <name type="scientific">Cylindrodendrum hubeiense</name>
    <dbReference type="NCBI Taxonomy" id="595255"/>
    <lineage>
        <taxon>Eukaryota</taxon>
        <taxon>Fungi</taxon>
        <taxon>Dikarya</taxon>
        <taxon>Ascomycota</taxon>
        <taxon>Pezizomycotina</taxon>
        <taxon>Sordariomycetes</taxon>
        <taxon>Hypocreomycetidae</taxon>
        <taxon>Hypocreales</taxon>
        <taxon>Nectriaceae</taxon>
        <taxon>Cylindrodendrum</taxon>
    </lineage>
</organism>